<keyword evidence="9 16" id="KW-0521">NADP</keyword>
<accession>A0AA95MPP6</accession>
<dbReference type="Pfam" id="PF01565">
    <property type="entry name" value="FAD_binding_4"/>
    <property type="match status" value="1"/>
</dbReference>
<comment type="function">
    <text evidence="2 16">Cell wall formation.</text>
</comment>
<dbReference type="GO" id="GO:0005829">
    <property type="term" value="C:cytosol"/>
    <property type="evidence" value="ECO:0007669"/>
    <property type="project" value="TreeGrafter"/>
</dbReference>
<dbReference type="GO" id="GO:0071949">
    <property type="term" value="F:FAD binding"/>
    <property type="evidence" value="ECO:0007669"/>
    <property type="project" value="InterPro"/>
</dbReference>
<dbReference type="EC" id="1.3.1.98" evidence="16"/>
<evidence type="ECO:0000256" key="7">
    <source>
        <dbReference type="ARBA" id="ARBA00022630"/>
    </source>
</evidence>
<dbReference type="Gene3D" id="3.90.78.10">
    <property type="entry name" value="UDP-N-acetylenolpyruvoylglucosamine reductase, C-terminal domain"/>
    <property type="match status" value="1"/>
</dbReference>
<dbReference type="InterPro" id="IPR003170">
    <property type="entry name" value="MurB"/>
</dbReference>
<dbReference type="EMBL" id="CP126114">
    <property type="protein sequence ID" value="WHY87997.1"/>
    <property type="molecule type" value="Genomic_DNA"/>
</dbReference>
<proteinExistence type="inferred from homology"/>
<dbReference type="InterPro" id="IPR016166">
    <property type="entry name" value="FAD-bd_PCMH"/>
</dbReference>
<evidence type="ECO:0000256" key="15">
    <source>
        <dbReference type="ARBA" id="ARBA00048914"/>
    </source>
</evidence>
<evidence type="ECO:0000256" key="10">
    <source>
        <dbReference type="ARBA" id="ARBA00022960"/>
    </source>
</evidence>
<sequence>MDGIITELQALNIGKVKKNESLAQHTTIKIGGPADLLIEPSSVENLNHVMGVIRKNRLKWRAIGRGSNLLVSDKGIEGAVIKLGSGLDHLEINDTEITVGGGHSLVSLSTLISKKGLTGLEFASGIPGSVGGAVYMNAGAHGSDISKILTRARILFDDGTMEWLSSAEMEFSYRTSVLQKKRPGIVVEAVFQLAQGDRAAIVSQMLKNKDYRKETQPWNFPCAGSIFRNPLPNYAGNLIEVAGLKGFSIGGAKISEMHGNFIVNAGNATAGDVLALIEHVKDTIYSLYEIKMETEVEIIGRK</sequence>
<keyword evidence="8 16" id="KW-0274">FAD</keyword>
<evidence type="ECO:0000256" key="5">
    <source>
        <dbReference type="ARBA" id="ARBA00022490"/>
    </source>
</evidence>
<feature type="active site" description="Proton donor" evidence="16">
    <location>
        <position position="225"/>
    </location>
</feature>
<dbReference type="GO" id="GO:0071555">
    <property type="term" value="P:cell wall organization"/>
    <property type="evidence" value="ECO:0007669"/>
    <property type="project" value="UniProtKB-KW"/>
</dbReference>
<gene>
    <name evidence="16 18" type="primary">murB</name>
    <name evidence="18" type="ORF">QNH39_09215</name>
</gene>
<evidence type="ECO:0000256" key="12">
    <source>
        <dbReference type="ARBA" id="ARBA00023002"/>
    </source>
</evidence>
<dbReference type="Pfam" id="PF02873">
    <property type="entry name" value="MurB_C"/>
    <property type="match status" value="1"/>
</dbReference>
<dbReference type="KEGG" id="nnv:QNH39_09215"/>
<reference evidence="18" key="1">
    <citation type="submission" date="2023-05" db="EMBL/GenBank/DDBJ databases">
        <title>Comparative genomics of Bacillaceae isolates and their secondary metabolite potential.</title>
        <authorList>
            <person name="Song L."/>
            <person name="Nielsen L.J."/>
            <person name="Mohite O."/>
            <person name="Xu X."/>
            <person name="Weber T."/>
            <person name="Kovacs A.T."/>
        </authorList>
    </citation>
    <scope>NUCLEOTIDE SEQUENCE</scope>
    <source>
        <strain evidence="18">XLM17</strain>
    </source>
</reference>
<keyword evidence="14 16" id="KW-0961">Cell wall biogenesis/degradation</keyword>
<dbReference type="NCBIfam" id="TIGR00179">
    <property type="entry name" value="murB"/>
    <property type="match status" value="1"/>
</dbReference>
<feature type="domain" description="FAD-binding PCMH-type" evidence="17">
    <location>
        <begin position="30"/>
        <end position="196"/>
    </location>
</feature>
<evidence type="ECO:0000256" key="3">
    <source>
        <dbReference type="ARBA" id="ARBA00004496"/>
    </source>
</evidence>
<keyword evidence="13 16" id="KW-0131">Cell cycle</keyword>
<evidence type="ECO:0000256" key="8">
    <source>
        <dbReference type="ARBA" id="ARBA00022827"/>
    </source>
</evidence>
<evidence type="ECO:0000256" key="11">
    <source>
        <dbReference type="ARBA" id="ARBA00022984"/>
    </source>
</evidence>
<keyword evidence="5 16" id="KW-0963">Cytoplasm</keyword>
<evidence type="ECO:0000256" key="1">
    <source>
        <dbReference type="ARBA" id="ARBA00001974"/>
    </source>
</evidence>
<organism evidence="18 19">
    <name type="scientific">Neobacillus novalis</name>
    <dbReference type="NCBI Taxonomy" id="220687"/>
    <lineage>
        <taxon>Bacteria</taxon>
        <taxon>Bacillati</taxon>
        <taxon>Bacillota</taxon>
        <taxon>Bacilli</taxon>
        <taxon>Bacillales</taxon>
        <taxon>Bacillaceae</taxon>
        <taxon>Neobacillus</taxon>
    </lineage>
</organism>
<comment type="cofactor">
    <cofactor evidence="1 16">
        <name>FAD</name>
        <dbReference type="ChEBI" id="CHEBI:57692"/>
    </cofactor>
</comment>
<keyword evidence="19" id="KW-1185">Reference proteome</keyword>
<dbReference type="Gene3D" id="3.30.43.10">
    <property type="entry name" value="Uridine Diphospho-n-acetylenolpyruvylglucosamine Reductase, domain 2"/>
    <property type="match status" value="1"/>
</dbReference>
<dbReference type="InterPro" id="IPR006094">
    <property type="entry name" value="Oxid_FAD_bind_N"/>
</dbReference>
<comment type="subcellular location">
    <subcellularLocation>
        <location evidence="3 16">Cytoplasm</location>
    </subcellularLocation>
</comment>
<keyword evidence="12 16" id="KW-0560">Oxidoreductase</keyword>
<dbReference type="GO" id="GO:0009252">
    <property type="term" value="P:peptidoglycan biosynthetic process"/>
    <property type="evidence" value="ECO:0007669"/>
    <property type="project" value="UniProtKB-UniRule"/>
</dbReference>
<dbReference type="InterPro" id="IPR016169">
    <property type="entry name" value="FAD-bd_PCMH_sub2"/>
</dbReference>
<comment type="pathway">
    <text evidence="4 16">Cell wall biogenesis; peptidoglycan biosynthesis.</text>
</comment>
<protein>
    <recommendedName>
        <fullName evidence="16">UDP-N-acetylenolpyruvoylglucosamine reductase</fullName>
        <ecNumber evidence="16">1.3.1.98</ecNumber>
    </recommendedName>
    <alternativeName>
        <fullName evidence="16">UDP-N-acetylmuramate dehydrogenase</fullName>
    </alternativeName>
</protein>
<comment type="similarity">
    <text evidence="16">Belongs to the MurB family.</text>
</comment>
<evidence type="ECO:0000256" key="13">
    <source>
        <dbReference type="ARBA" id="ARBA00023306"/>
    </source>
</evidence>
<dbReference type="GO" id="GO:0008762">
    <property type="term" value="F:UDP-N-acetylmuramate dehydrogenase activity"/>
    <property type="evidence" value="ECO:0007669"/>
    <property type="project" value="UniProtKB-UniRule"/>
</dbReference>
<dbReference type="SUPFAM" id="SSF56194">
    <property type="entry name" value="Uridine diphospho-N-Acetylenolpyruvylglucosamine reductase, MurB, C-terminal domain"/>
    <property type="match status" value="1"/>
</dbReference>
<dbReference type="PANTHER" id="PTHR21071:SF5">
    <property type="entry name" value="UDP-N-ACETYLENOLPYRUVOYLGLUCOSAMINE REDUCTASE"/>
    <property type="match status" value="1"/>
</dbReference>
<dbReference type="AlphaFoldDB" id="A0AA95MPP6"/>
<evidence type="ECO:0000256" key="14">
    <source>
        <dbReference type="ARBA" id="ARBA00023316"/>
    </source>
</evidence>
<evidence type="ECO:0000256" key="6">
    <source>
        <dbReference type="ARBA" id="ARBA00022618"/>
    </source>
</evidence>
<evidence type="ECO:0000313" key="19">
    <source>
        <dbReference type="Proteomes" id="UP001178288"/>
    </source>
</evidence>
<dbReference type="Gene3D" id="3.30.465.10">
    <property type="match status" value="1"/>
</dbReference>
<dbReference type="RefSeq" id="WP_066085107.1">
    <property type="nucleotide sequence ID" value="NZ_CP126114.1"/>
</dbReference>
<dbReference type="InterPro" id="IPR036318">
    <property type="entry name" value="FAD-bd_PCMH-like_sf"/>
</dbReference>
<dbReference type="NCBIfam" id="NF010480">
    <property type="entry name" value="PRK13905.1"/>
    <property type="match status" value="1"/>
</dbReference>
<evidence type="ECO:0000256" key="16">
    <source>
        <dbReference type="HAMAP-Rule" id="MF_00037"/>
    </source>
</evidence>
<keyword evidence="11 16" id="KW-0573">Peptidoglycan synthesis</keyword>
<dbReference type="InterPro" id="IPR016167">
    <property type="entry name" value="FAD-bd_PCMH_sub1"/>
</dbReference>
<dbReference type="HAMAP" id="MF_00037">
    <property type="entry name" value="MurB"/>
    <property type="match status" value="1"/>
</dbReference>
<comment type="catalytic activity">
    <reaction evidence="15 16">
        <text>UDP-N-acetyl-alpha-D-muramate + NADP(+) = UDP-N-acetyl-3-O-(1-carboxyvinyl)-alpha-D-glucosamine + NADPH + H(+)</text>
        <dbReference type="Rhea" id="RHEA:12248"/>
        <dbReference type="ChEBI" id="CHEBI:15378"/>
        <dbReference type="ChEBI" id="CHEBI:57783"/>
        <dbReference type="ChEBI" id="CHEBI:58349"/>
        <dbReference type="ChEBI" id="CHEBI:68483"/>
        <dbReference type="ChEBI" id="CHEBI:70757"/>
        <dbReference type="EC" id="1.3.1.98"/>
    </reaction>
</comment>
<feature type="active site" evidence="16">
    <location>
        <position position="174"/>
    </location>
</feature>
<evidence type="ECO:0000256" key="2">
    <source>
        <dbReference type="ARBA" id="ARBA00003921"/>
    </source>
</evidence>
<keyword evidence="6 16" id="KW-0132">Cell division</keyword>
<evidence type="ECO:0000256" key="9">
    <source>
        <dbReference type="ARBA" id="ARBA00022857"/>
    </source>
</evidence>
<dbReference type="SUPFAM" id="SSF56176">
    <property type="entry name" value="FAD-binding/transporter-associated domain-like"/>
    <property type="match status" value="1"/>
</dbReference>
<evidence type="ECO:0000313" key="18">
    <source>
        <dbReference type="EMBL" id="WHY87997.1"/>
    </source>
</evidence>
<keyword evidence="7 16" id="KW-0285">Flavoprotein</keyword>
<dbReference type="InterPro" id="IPR011601">
    <property type="entry name" value="MurB_C"/>
</dbReference>
<dbReference type="GO" id="GO:0051301">
    <property type="term" value="P:cell division"/>
    <property type="evidence" value="ECO:0007669"/>
    <property type="project" value="UniProtKB-KW"/>
</dbReference>
<evidence type="ECO:0000259" key="17">
    <source>
        <dbReference type="PROSITE" id="PS51387"/>
    </source>
</evidence>
<dbReference type="PROSITE" id="PS51387">
    <property type="entry name" value="FAD_PCMH"/>
    <property type="match status" value="1"/>
</dbReference>
<keyword evidence="10 16" id="KW-0133">Cell shape</keyword>
<dbReference type="PANTHER" id="PTHR21071">
    <property type="entry name" value="UDP-N-ACETYLENOLPYRUVOYLGLUCOSAMINE REDUCTASE"/>
    <property type="match status" value="1"/>
</dbReference>
<dbReference type="InterPro" id="IPR036635">
    <property type="entry name" value="MurB_C_sf"/>
</dbReference>
<name>A0AA95MPP6_9BACI</name>
<evidence type="ECO:0000256" key="4">
    <source>
        <dbReference type="ARBA" id="ARBA00004752"/>
    </source>
</evidence>
<feature type="active site" evidence="16">
    <location>
        <position position="295"/>
    </location>
</feature>
<dbReference type="Proteomes" id="UP001178288">
    <property type="component" value="Chromosome"/>
</dbReference>
<dbReference type="GO" id="GO:0008360">
    <property type="term" value="P:regulation of cell shape"/>
    <property type="evidence" value="ECO:0007669"/>
    <property type="project" value="UniProtKB-KW"/>
</dbReference>